<feature type="domain" description="Mitochondrial outer membrane protein OM14 C-terminal" evidence="2">
    <location>
        <begin position="173"/>
        <end position="240"/>
    </location>
</feature>
<proteinExistence type="predicted"/>
<dbReference type="OrthoDB" id="3980970at2759"/>
<dbReference type="GeneID" id="54779380"/>
<dbReference type="InterPro" id="IPR039454">
    <property type="entry name" value="OM14"/>
</dbReference>
<dbReference type="VEuPathDB" id="FungiDB:DIURU_000727"/>
<evidence type="ECO:0000259" key="2">
    <source>
        <dbReference type="Pfam" id="PF17304"/>
    </source>
</evidence>
<dbReference type="AlphaFoldDB" id="A0A642V1M1"/>
<evidence type="ECO:0000313" key="3">
    <source>
        <dbReference type="EMBL" id="KAA8907043.1"/>
    </source>
</evidence>
<dbReference type="GO" id="GO:0006626">
    <property type="term" value="P:protein targeting to mitochondrion"/>
    <property type="evidence" value="ECO:0007669"/>
    <property type="project" value="TreeGrafter"/>
</dbReference>
<dbReference type="Pfam" id="PF17304">
    <property type="entry name" value="OM14_C"/>
    <property type="match status" value="1"/>
</dbReference>
<evidence type="ECO:0000256" key="1">
    <source>
        <dbReference type="SAM" id="MobiDB-lite"/>
    </source>
</evidence>
<organism evidence="3 4">
    <name type="scientific">Diutina rugosa</name>
    <name type="common">Yeast</name>
    <name type="synonym">Candida rugosa</name>
    <dbReference type="NCBI Taxonomy" id="5481"/>
    <lineage>
        <taxon>Eukaryota</taxon>
        <taxon>Fungi</taxon>
        <taxon>Dikarya</taxon>
        <taxon>Ascomycota</taxon>
        <taxon>Saccharomycotina</taxon>
        <taxon>Pichiomycetes</taxon>
        <taxon>Debaryomycetaceae</taxon>
        <taxon>Diutina</taxon>
    </lineage>
</organism>
<dbReference type="PANTHER" id="PTHR38402">
    <property type="entry name" value="MITOCHONDRIAL OUTER MEMBRANE PROTEIN OM14"/>
    <property type="match status" value="1"/>
</dbReference>
<reference evidence="3 4" key="1">
    <citation type="submission" date="2019-07" db="EMBL/GenBank/DDBJ databases">
        <title>Genome assembly of two rare yeast pathogens: Diutina rugosa and Trichomonascus ciferrii.</title>
        <authorList>
            <person name="Mixao V."/>
            <person name="Saus E."/>
            <person name="Hansen A."/>
            <person name="Lass-Flor C."/>
            <person name="Gabaldon T."/>
        </authorList>
    </citation>
    <scope>NUCLEOTIDE SEQUENCE [LARGE SCALE GENOMIC DNA]</scope>
    <source>
        <strain evidence="3 4">CBS 613</strain>
    </source>
</reference>
<evidence type="ECO:0000313" key="4">
    <source>
        <dbReference type="Proteomes" id="UP000449547"/>
    </source>
</evidence>
<feature type="compositionally biased region" description="Basic and acidic residues" evidence="1">
    <location>
        <begin position="45"/>
        <end position="69"/>
    </location>
</feature>
<dbReference type="GO" id="GO:1990593">
    <property type="term" value="F:nascent polypeptide-associated complex binding"/>
    <property type="evidence" value="ECO:0007669"/>
    <property type="project" value="InterPro"/>
</dbReference>
<feature type="region of interest" description="Disordered" evidence="1">
    <location>
        <begin position="1"/>
        <end position="93"/>
    </location>
</feature>
<dbReference type="EMBL" id="SWFT01000027">
    <property type="protein sequence ID" value="KAA8907043.1"/>
    <property type="molecule type" value="Genomic_DNA"/>
</dbReference>
<dbReference type="PANTHER" id="PTHR38402:SF1">
    <property type="entry name" value="MITOCHONDRIAL OUTER MEMBRANE PROTEIN OM14"/>
    <property type="match status" value="1"/>
</dbReference>
<dbReference type="OMA" id="YTERHRI"/>
<sequence length="244" mass="27369">MSYAKAAASGGPVNQADKLPQPAEVKSTATPQGSVEVVPEEDFEELKHETKKDAQDLAQDVKKGAEATKKQGKQALNQAKKQGQEALDTAAKKSEETYNEMKAKYEELKKQGGEAFDEFKKEFDQFEREYSAKAQEAANEIHKSLKRFDAQYLNGAGSALVARIESLLQRAWVELQNPVVVVQTVVGALELSALYIGYRDRHRINLDNPLVLGTHLAVITGTYFANKHWFDKYYPQYDQKRLTN</sequence>
<dbReference type="GO" id="GO:0005741">
    <property type="term" value="C:mitochondrial outer membrane"/>
    <property type="evidence" value="ECO:0007669"/>
    <property type="project" value="InterPro"/>
</dbReference>
<comment type="caution">
    <text evidence="3">The sequence shown here is derived from an EMBL/GenBank/DDBJ whole genome shotgun (WGS) entry which is preliminary data.</text>
</comment>
<keyword evidence="4" id="KW-1185">Reference proteome</keyword>
<dbReference type="InterPro" id="IPR039453">
    <property type="entry name" value="OM14_C"/>
</dbReference>
<dbReference type="Proteomes" id="UP000449547">
    <property type="component" value="Unassembled WGS sequence"/>
</dbReference>
<accession>A0A642V1M1</accession>
<dbReference type="RefSeq" id="XP_034014394.1">
    <property type="nucleotide sequence ID" value="XM_034159007.1"/>
</dbReference>
<protein>
    <recommendedName>
        <fullName evidence="2">Mitochondrial outer membrane protein OM14 C-terminal domain-containing protein</fullName>
    </recommendedName>
</protein>
<name>A0A642V1M1_DIURU</name>
<gene>
    <name evidence="3" type="ORF">DIURU_000727</name>
</gene>